<evidence type="ECO:0000313" key="2">
    <source>
        <dbReference type="Proteomes" id="UP000829517"/>
    </source>
</evidence>
<dbReference type="PROSITE" id="PS51257">
    <property type="entry name" value="PROKAR_LIPOPROTEIN"/>
    <property type="match status" value="1"/>
</dbReference>
<dbReference type="Proteomes" id="UP000829517">
    <property type="component" value="Unassembled WGS sequence"/>
</dbReference>
<protein>
    <recommendedName>
        <fullName evidence="3">Lipoprotein</fullName>
    </recommendedName>
</protein>
<evidence type="ECO:0000313" key="1">
    <source>
        <dbReference type="EMBL" id="MCF8716272.1"/>
    </source>
</evidence>
<comment type="caution">
    <text evidence="1">The sequence shown here is derived from an EMBL/GenBank/DDBJ whole genome shotgun (WGS) entry which is preliminary data.</text>
</comment>
<dbReference type="RefSeq" id="WP_236960512.1">
    <property type="nucleotide sequence ID" value="NZ_JAETXX010000015.1"/>
</dbReference>
<reference evidence="1 2" key="1">
    <citation type="submission" date="2021-01" db="EMBL/GenBank/DDBJ databases">
        <title>Genome sequencing of Joostella atrarenae M1-2 (= KCTC 23194).</title>
        <authorList>
            <person name="Zakaria M.R."/>
            <person name="Lam M.Q."/>
            <person name="Chong C.S."/>
        </authorList>
    </citation>
    <scope>NUCLEOTIDE SEQUENCE [LARGE SCALE GENOMIC DNA]</scope>
    <source>
        <strain evidence="1 2">M1-2</strain>
    </source>
</reference>
<sequence>MRNFLLFGLLIVISCSSSDDNEVVDVQYFNPPTWIQGTWVSKERGVVLDGYKFTSNDFIMTHGHTKLISSYKSKLHNMESEGIFPVVYEKAAKNEYTFTITYGNEHMDFSFYKASNGSLISNKREGAYIKQP</sequence>
<proteinExistence type="predicted"/>
<gene>
    <name evidence="1" type="ORF">JM658_15685</name>
</gene>
<keyword evidence="2" id="KW-1185">Reference proteome</keyword>
<evidence type="ECO:0008006" key="3">
    <source>
        <dbReference type="Google" id="ProtNLM"/>
    </source>
</evidence>
<name>A0ABS9J766_9FLAO</name>
<organism evidence="1 2">
    <name type="scientific">Joostella atrarenae</name>
    <dbReference type="NCBI Taxonomy" id="679257"/>
    <lineage>
        <taxon>Bacteria</taxon>
        <taxon>Pseudomonadati</taxon>
        <taxon>Bacteroidota</taxon>
        <taxon>Flavobacteriia</taxon>
        <taxon>Flavobacteriales</taxon>
        <taxon>Flavobacteriaceae</taxon>
        <taxon>Joostella</taxon>
    </lineage>
</organism>
<dbReference type="EMBL" id="JAETXX010000015">
    <property type="protein sequence ID" value="MCF8716272.1"/>
    <property type="molecule type" value="Genomic_DNA"/>
</dbReference>
<accession>A0ABS9J766</accession>